<organism evidence="2 3">
    <name type="scientific">Cercophora newfieldiana</name>
    <dbReference type="NCBI Taxonomy" id="92897"/>
    <lineage>
        <taxon>Eukaryota</taxon>
        <taxon>Fungi</taxon>
        <taxon>Dikarya</taxon>
        <taxon>Ascomycota</taxon>
        <taxon>Pezizomycotina</taxon>
        <taxon>Sordariomycetes</taxon>
        <taxon>Sordariomycetidae</taxon>
        <taxon>Sordariales</taxon>
        <taxon>Lasiosphaeriaceae</taxon>
        <taxon>Cercophora</taxon>
    </lineage>
</organism>
<sequence>EKMYTYQPLANPTSIRLLCLASSVKHDAPLRGTLVDAKLEDLSDDLIDTYTALSYVWGDPVRVGEILLDGQPFGLTASLRDALHDIRDEAREFRIWADAICINQDDVTERNKQVAMMGRIYSNATHTIIYLGAFTTAVAKALDMIDPRKSRHGPYRNSAGGVPTGPMWEEALSDILNREWFRRVWVFQELVLSRDPWVQVGISRVRWDPFRELVFDLHKMASDGFNAGIRAESSKSAIHILEDMHKARTDDSSRSLFQLLQARRGMGATDPRDIIFGHLGIASLPPGHRPYIEVDYSKSVMELYVSVALYILKTPGRNLGSLAVLFEQLHGPVPPNWTTALPSWVPDWRLPQGLHSGFHGKLQIAPEVGFEASLQYPWATSSSRLGTAGYLIDKLKALGPVVPSESVFPLARRRDYQMNLSTTVKFIHQAAPHRGWGDSPPSLTDIKLIPIPSTHDEYGAFLKECQSWLGVVDHA</sequence>
<dbReference type="InterPro" id="IPR010730">
    <property type="entry name" value="HET"/>
</dbReference>
<dbReference type="EMBL" id="JAULSV010000001">
    <property type="protein sequence ID" value="KAK0657880.1"/>
    <property type="molecule type" value="Genomic_DNA"/>
</dbReference>
<reference evidence="2" key="1">
    <citation type="submission" date="2023-06" db="EMBL/GenBank/DDBJ databases">
        <title>Genome-scale phylogeny and comparative genomics of the fungal order Sordariales.</title>
        <authorList>
            <consortium name="Lawrence Berkeley National Laboratory"/>
            <person name="Hensen N."/>
            <person name="Bonometti L."/>
            <person name="Westerberg I."/>
            <person name="Brannstrom I.O."/>
            <person name="Guillou S."/>
            <person name="Cros-Aarteil S."/>
            <person name="Calhoun S."/>
            <person name="Haridas S."/>
            <person name="Kuo A."/>
            <person name="Mondo S."/>
            <person name="Pangilinan J."/>
            <person name="Riley R."/>
            <person name="Labutti K."/>
            <person name="Andreopoulos B."/>
            <person name="Lipzen A."/>
            <person name="Chen C."/>
            <person name="Yanf M."/>
            <person name="Daum C."/>
            <person name="Ng V."/>
            <person name="Clum A."/>
            <person name="Steindorff A."/>
            <person name="Ohm R."/>
            <person name="Martin F."/>
            <person name="Silar P."/>
            <person name="Natvig D."/>
            <person name="Lalanne C."/>
            <person name="Gautier V."/>
            <person name="Ament-Velasquez S.L."/>
            <person name="Kruys A."/>
            <person name="Hutchinson M.I."/>
            <person name="Powell A.J."/>
            <person name="Barry K."/>
            <person name="Miller A.N."/>
            <person name="Grigoriev I.V."/>
            <person name="Debuchy R."/>
            <person name="Gladieux P."/>
            <person name="Thoren M.H."/>
            <person name="Johannesson H."/>
        </authorList>
    </citation>
    <scope>NUCLEOTIDE SEQUENCE</scope>
    <source>
        <strain evidence="2">SMH2532-1</strain>
    </source>
</reference>
<dbReference type="Proteomes" id="UP001174936">
    <property type="component" value="Unassembled WGS sequence"/>
</dbReference>
<proteinExistence type="predicted"/>
<keyword evidence="3" id="KW-1185">Reference proteome</keyword>
<dbReference type="AlphaFoldDB" id="A0AA39YTG7"/>
<evidence type="ECO:0000313" key="3">
    <source>
        <dbReference type="Proteomes" id="UP001174936"/>
    </source>
</evidence>
<name>A0AA39YTG7_9PEZI</name>
<evidence type="ECO:0000313" key="2">
    <source>
        <dbReference type="EMBL" id="KAK0657880.1"/>
    </source>
</evidence>
<feature type="non-terminal residue" evidence="2">
    <location>
        <position position="1"/>
    </location>
</feature>
<dbReference type="PANTHER" id="PTHR24148">
    <property type="entry name" value="ANKYRIN REPEAT DOMAIN-CONTAINING PROTEIN 39 HOMOLOG-RELATED"/>
    <property type="match status" value="1"/>
</dbReference>
<dbReference type="Pfam" id="PF06985">
    <property type="entry name" value="HET"/>
    <property type="match status" value="1"/>
</dbReference>
<dbReference type="PANTHER" id="PTHR24148:SF73">
    <property type="entry name" value="HET DOMAIN PROTEIN (AFU_ORTHOLOGUE AFUA_8G01020)"/>
    <property type="match status" value="1"/>
</dbReference>
<feature type="domain" description="Heterokaryon incompatibility" evidence="1">
    <location>
        <begin position="50"/>
        <end position="189"/>
    </location>
</feature>
<comment type="caution">
    <text evidence="2">The sequence shown here is derived from an EMBL/GenBank/DDBJ whole genome shotgun (WGS) entry which is preliminary data.</text>
</comment>
<dbReference type="InterPro" id="IPR052895">
    <property type="entry name" value="HetReg/Transcr_Mod"/>
</dbReference>
<accession>A0AA39YTG7</accession>
<protein>
    <submittedName>
        <fullName evidence="2">Heterokaryon incompatibility protein-domain-containing protein</fullName>
    </submittedName>
</protein>
<evidence type="ECO:0000259" key="1">
    <source>
        <dbReference type="Pfam" id="PF06985"/>
    </source>
</evidence>
<gene>
    <name evidence="2" type="ORF">B0T16DRAFT_316000</name>
</gene>